<keyword evidence="15" id="KW-1185">Reference proteome</keyword>
<comment type="similarity">
    <text evidence="2 11">Belongs to the nuclear hormone receptor family.</text>
</comment>
<dbReference type="InterPro" id="IPR051152">
    <property type="entry name" value="C.elegans_Orphan_NR"/>
</dbReference>
<evidence type="ECO:0000256" key="1">
    <source>
        <dbReference type="ARBA" id="ARBA00004123"/>
    </source>
</evidence>
<evidence type="ECO:0000259" key="13">
    <source>
        <dbReference type="PROSITE" id="PS51843"/>
    </source>
</evidence>
<dbReference type="GO" id="GO:0005634">
    <property type="term" value="C:nucleus"/>
    <property type="evidence" value="ECO:0007669"/>
    <property type="project" value="UniProtKB-SubCell"/>
</dbReference>
<dbReference type="Gene3D" id="3.30.50.10">
    <property type="entry name" value="Erythroid Transcription Factor GATA-1, subunit A"/>
    <property type="match status" value="1"/>
</dbReference>
<dbReference type="HOGENOM" id="CLU_007368_7_1_1"/>
<dbReference type="Pfam" id="PF00105">
    <property type="entry name" value="zf-C4"/>
    <property type="match status" value="1"/>
</dbReference>
<evidence type="ECO:0000256" key="8">
    <source>
        <dbReference type="ARBA" id="ARBA00023163"/>
    </source>
</evidence>
<dbReference type="PROSITE" id="PS51843">
    <property type="entry name" value="NR_LBD"/>
    <property type="match status" value="1"/>
</dbReference>
<dbReference type="AlphaFoldDB" id="E3LHL4"/>
<comment type="subcellular location">
    <subcellularLocation>
        <location evidence="1 11">Nucleus</location>
    </subcellularLocation>
</comment>
<dbReference type="GO" id="GO:0003700">
    <property type="term" value="F:DNA-binding transcription factor activity"/>
    <property type="evidence" value="ECO:0007669"/>
    <property type="project" value="InterPro"/>
</dbReference>
<dbReference type="SMART" id="SM00430">
    <property type="entry name" value="HOLI"/>
    <property type="match status" value="1"/>
</dbReference>
<dbReference type="GeneID" id="9818061"/>
<evidence type="ECO:0000256" key="7">
    <source>
        <dbReference type="ARBA" id="ARBA00023125"/>
    </source>
</evidence>
<dbReference type="InterPro" id="IPR000536">
    <property type="entry name" value="Nucl_hrmn_rcpt_lig-bd"/>
</dbReference>
<organism evidence="15">
    <name type="scientific">Caenorhabditis remanei</name>
    <name type="common">Caenorhabditis vulgaris</name>
    <dbReference type="NCBI Taxonomy" id="31234"/>
    <lineage>
        <taxon>Eukaryota</taxon>
        <taxon>Metazoa</taxon>
        <taxon>Ecdysozoa</taxon>
        <taxon>Nematoda</taxon>
        <taxon>Chromadorea</taxon>
        <taxon>Rhabditida</taxon>
        <taxon>Rhabditina</taxon>
        <taxon>Rhabditomorpha</taxon>
        <taxon>Rhabditoidea</taxon>
        <taxon>Rhabditidae</taxon>
        <taxon>Peloderinae</taxon>
        <taxon>Caenorhabditis</taxon>
    </lineage>
</organism>
<dbReference type="SMART" id="SM00399">
    <property type="entry name" value="ZnF_C4"/>
    <property type="match status" value="1"/>
</dbReference>
<gene>
    <name evidence="14" type="ORF">CRE_09225</name>
</gene>
<dbReference type="PROSITE" id="PS51030">
    <property type="entry name" value="NUCLEAR_REC_DBD_2"/>
    <property type="match status" value="1"/>
</dbReference>
<dbReference type="eggNOG" id="KOG3575">
    <property type="taxonomic scope" value="Eukaryota"/>
</dbReference>
<dbReference type="PANTHER" id="PTHR45680">
    <property type="entry name" value="NUCLEAR HORMONE RECEPTOR FAMILY"/>
    <property type="match status" value="1"/>
</dbReference>
<name>E3LHL4_CAERE</name>
<evidence type="ECO:0000256" key="4">
    <source>
        <dbReference type="ARBA" id="ARBA00022771"/>
    </source>
</evidence>
<dbReference type="GO" id="GO:0008270">
    <property type="term" value="F:zinc ion binding"/>
    <property type="evidence" value="ECO:0007669"/>
    <property type="project" value="UniProtKB-KW"/>
</dbReference>
<dbReference type="PROSITE" id="PS00031">
    <property type="entry name" value="NUCLEAR_REC_DBD_1"/>
    <property type="match status" value="1"/>
</dbReference>
<keyword evidence="9 11" id="KW-0675">Receptor</keyword>
<dbReference type="PRINTS" id="PR00047">
    <property type="entry name" value="STROIDFINGER"/>
</dbReference>
<dbReference type="GO" id="GO:0000978">
    <property type="term" value="F:RNA polymerase II cis-regulatory region sequence-specific DNA binding"/>
    <property type="evidence" value="ECO:0007669"/>
    <property type="project" value="InterPro"/>
</dbReference>
<evidence type="ECO:0000256" key="5">
    <source>
        <dbReference type="ARBA" id="ARBA00022833"/>
    </source>
</evidence>
<dbReference type="PANTHER" id="PTHR45680:SF5">
    <property type="entry name" value="NUCLEAR HORMONE RECEPTOR FAMILY-RELATED"/>
    <property type="match status" value="1"/>
</dbReference>
<keyword evidence="6 11" id="KW-0805">Transcription regulation</keyword>
<keyword evidence="5 11" id="KW-0862">Zinc</keyword>
<evidence type="ECO:0000256" key="3">
    <source>
        <dbReference type="ARBA" id="ARBA00022723"/>
    </source>
</evidence>
<accession>E3LHL4</accession>
<dbReference type="CTD" id="9818061"/>
<feature type="domain" description="NR LBD" evidence="13">
    <location>
        <begin position="226"/>
        <end position="488"/>
    </location>
</feature>
<feature type="domain" description="Nuclear receptor" evidence="12">
    <location>
        <begin position="88"/>
        <end position="163"/>
    </location>
</feature>
<dbReference type="Pfam" id="PF00104">
    <property type="entry name" value="Hormone_recep"/>
    <property type="match status" value="1"/>
</dbReference>
<dbReference type="FunCoup" id="E3LHL4">
    <property type="interactions" value="53"/>
</dbReference>
<dbReference type="SUPFAM" id="SSF57716">
    <property type="entry name" value="Glucocorticoid receptor-like (DNA-binding domain)"/>
    <property type="match status" value="1"/>
</dbReference>
<dbReference type="InterPro" id="IPR013088">
    <property type="entry name" value="Znf_NHR/GATA"/>
</dbReference>
<protein>
    <recommendedName>
        <fullName evidence="16">Nuclear Hormone Receptor family</fullName>
    </recommendedName>
</protein>
<dbReference type="KEGG" id="crq:GCK72_020082"/>
<evidence type="ECO:0000313" key="15">
    <source>
        <dbReference type="Proteomes" id="UP000008281"/>
    </source>
</evidence>
<keyword evidence="7 11" id="KW-0238">DNA-binding</keyword>
<dbReference type="RefSeq" id="XP_003116098.2">
    <property type="nucleotide sequence ID" value="XM_003116050.2"/>
</dbReference>
<evidence type="ECO:0000256" key="6">
    <source>
        <dbReference type="ARBA" id="ARBA00023015"/>
    </source>
</evidence>
<reference evidence="14" key="1">
    <citation type="submission" date="2007-07" db="EMBL/GenBank/DDBJ databases">
        <title>PCAP assembly of the Caenorhabditis remanei genome.</title>
        <authorList>
            <consortium name="The Caenorhabditis remanei Sequencing Consortium"/>
            <person name="Wilson R.K."/>
        </authorList>
    </citation>
    <scope>NUCLEOTIDE SEQUENCE [LARGE SCALE GENOMIC DNA]</scope>
    <source>
        <strain evidence="14">PB4641</strain>
    </source>
</reference>
<evidence type="ECO:0000256" key="2">
    <source>
        <dbReference type="ARBA" id="ARBA00005993"/>
    </source>
</evidence>
<dbReference type="InterPro" id="IPR035500">
    <property type="entry name" value="NHR-like_dom_sf"/>
</dbReference>
<evidence type="ECO:0000313" key="14">
    <source>
        <dbReference type="EMBL" id="EFO94994.1"/>
    </source>
</evidence>
<proteinExistence type="inferred from homology"/>
<dbReference type="SUPFAM" id="SSF48508">
    <property type="entry name" value="Nuclear receptor ligand-binding domain"/>
    <property type="match status" value="1"/>
</dbReference>
<sequence length="488" mass="56799">MPRFRILILASPPEMFNVYTCLALLRLLPFKPFIIPRHHSFFSLYFSSPYLFVFCLTKVFPKHFLISPAMNDPSSSHSSPPDLSIVPVKNCQICGKEGHGKHFGAITCRACAAFFRRFCLKNNFKACKKNNKCSAPTNGWFNCKSCRLRRCKDIGMTSHNFQYDRDSFQHQNSKPNKIQKTIPPTMNTFLGRPNLIIYTAPHPDSFDEQSKYMIDMHFLIDKATEILKKGSETPIYAPNNLEKLALGLQQVRGTSGKKAKILQKLGKEEVFALWEDDMLKVAKWLTYFDEFQRLSSKLQMDMLKGVWHVFGRLEKLATTAIARREKVCGENMLMAYVKEDLVFCDYKNIEIDLSWCSRYTFEQLKFFDSIDHEKQLDILVQAILDLQPTDVELSYMLCQLCFHQVGKKYQGELLEVTDRFQDILSNHLHDYYVNRLNQSKYSMRISNMMKINNAIEQCIYRDKVKSELMKVFDVFHVKCSHPDLFSNA</sequence>
<evidence type="ECO:0000256" key="10">
    <source>
        <dbReference type="ARBA" id="ARBA00023242"/>
    </source>
</evidence>
<dbReference type="InterPro" id="IPR001628">
    <property type="entry name" value="Znf_hrmn_rcpt"/>
</dbReference>
<dbReference type="InterPro" id="IPR049636">
    <property type="entry name" value="HNF4-like_DBD"/>
</dbReference>
<dbReference type="Proteomes" id="UP000008281">
    <property type="component" value="Unassembled WGS sequence"/>
</dbReference>
<keyword evidence="10 11" id="KW-0539">Nucleus</keyword>
<evidence type="ECO:0000256" key="9">
    <source>
        <dbReference type="ARBA" id="ARBA00023170"/>
    </source>
</evidence>
<evidence type="ECO:0000256" key="11">
    <source>
        <dbReference type="RuleBase" id="RU004334"/>
    </source>
</evidence>
<dbReference type="EMBL" id="DS268409">
    <property type="protein sequence ID" value="EFO94994.1"/>
    <property type="molecule type" value="Genomic_DNA"/>
</dbReference>
<evidence type="ECO:0008006" key="16">
    <source>
        <dbReference type="Google" id="ProtNLM"/>
    </source>
</evidence>
<keyword evidence="4 11" id="KW-0863">Zinc-finger</keyword>
<dbReference type="InParanoid" id="E3LHL4"/>
<keyword evidence="8 11" id="KW-0804">Transcription</keyword>
<dbReference type="STRING" id="31234.E3LHL4"/>
<keyword evidence="3 11" id="KW-0479">Metal-binding</keyword>
<dbReference type="OrthoDB" id="5792662at2759"/>
<dbReference type="Gene3D" id="1.10.565.10">
    <property type="entry name" value="Retinoid X Receptor"/>
    <property type="match status" value="1"/>
</dbReference>
<evidence type="ECO:0000259" key="12">
    <source>
        <dbReference type="PROSITE" id="PS51030"/>
    </source>
</evidence>
<dbReference type="OMA" id="ALWEDDM"/>
<dbReference type="CDD" id="cd06960">
    <property type="entry name" value="NR_DBD_HNF4A"/>
    <property type="match status" value="1"/>
</dbReference>